<sequence length="220" mass="23367">MHRLAVPPLGELHSGAAARLVAKVPHRGIPAALVALENGRRPQMGRDLEVVVALDPTDGPRRNVQVVAGGGLNFARKPAVVRGDLVGAVGTELGVGVVRVVVGNLIIAAVRFLALPGLLLAALHKRPRCAQISPISAMKRALRSPDLPQIARHLQILALGVIPTALLHDHFVPQVARLDDLAGARVDNPRQKGVRNPAGRVGQHKVELVPEQRLELVQIA</sequence>
<dbReference type="EMBL" id="HBUE01270864">
    <property type="protein sequence ID" value="CAG6563894.1"/>
    <property type="molecule type" value="Transcribed_RNA"/>
</dbReference>
<organism evidence="1">
    <name type="scientific">Culex pipiens</name>
    <name type="common">House mosquito</name>
    <dbReference type="NCBI Taxonomy" id="7175"/>
    <lineage>
        <taxon>Eukaryota</taxon>
        <taxon>Metazoa</taxon>
        <taxon>Ecdysozoa</taxon>
        <taxon>Arthropoda</taxon>
        <taxon>Hexapoda</taxon>
        <taxon>Insecta</taxon>
        <taxon>Pterygota</taxon>
        <taxon>Neoptera</taxon>
        <taxon>Endopterygota</taxon>
        <taxon>Diptera</taxon>
        <taxon>Nematocera</taxon>
        <taxon>Culicoidea</taxon>
        <taxon>Culicidae</taxon>
        <taxon>Culicinae</taxon>
        <taxon>Culicini</taxon>
        <taxon>Culex</taxon>
        <taxon>Culex</taxon>
    </lineage>
</organism>
<name>A0A8D8GLT1_CULPI</name>
<protein>
    <submittedName>
        <fullName evidence="1">(northern house mosquito) hypothetical protein</fullName>
    </submittedName>
</protein>
<dbReference type="EMBL" id="HBUE01165575">
    <property type="protein sequence ID" value="CAG6512441.1"/>
    <property type="molecule type" value="Transcribed_RNA"/>
</dbReference>
<proteinExistence type="predicted"/>
<dbReference type="AlphaFoldDB" id="A0A8D8GLT1"/>
<evidence type="ECO:0000313" key="1">
    <source>
        <dbReference type="EMBL" id="CAG6512441.1"/>
    </source>
</evidence>
<reference evidence="1" key="1">
    <citation type="submission" date="2021-05" db="EMBL/GenBank/DDBJ databases">
        <authorList>
            <person name="Alioto T."/>
            <person name="Alioto T."/>
            <person name="Gomez Garrido J."/>
        </authorList>
    </citation>
    <scope>NUCLEOTIDE SEQUENCE</scope>
</reference>
<accession>A0A8D8GLT1</accession>